<evidence type="ECO:0000313" key="1">
    <source>
        <dbReference type="EMBL" id="TDR56147.1"/>
    </source>
</evidence>
<protein>
    <submittedName>
        <fullName evidence="1">Uncharacterized protein</fullName>
    </submittedName>
</protein>
<dbReference type="AlphaFoldDB" id="A0A4R6ZTN0"/>
<accession>A0A4R6ZTN0</accession>
<reference evidence="1 2" key="1">
    <citation type="submission" date="2019-03" db="EMBL/GenBank/DDBJ databases">
        <title>Genomic Encyclopedia of Type Strains, Phase III (KMG-III): the genomes of soil and plant-associated and newly described type strains.</title>
        <authorList>
            <person name="Whitman W."/>
        </authorList>
    </citation>
    <scope>NUCLEOTIDE SEQUENCE [LARGE SCALE GENOMIC DNA]</scope>
    <source>
        <strain evidence="1 2">CECT 5797</strain>
    </source>
</reference>
<dbReference type="Proteomes" id="UP000295212">
    <property type="component" value="Unassembled WGS sequence"/>
</dbReference>
<dbReference type="EMBL" id="SNZJ01000004">
    <property type="protein sequence ID" value="TDR56147.1"/>
    <property type="molecule type" value="Genomic_DNA"/>
</dbReference>
<proteinExistence type="predicted"/>
<sequence length="122" mass="13669">MVVGLADASSIQVARVRQVLDRWASAGRHWVGDPDAWRIVPVMADSPHLPYLTQHQAHWGLWVDDDRQAFRRAHDTLKLLQEQPVPRHMVLLHPAPPTQGLVPNVRAVAKAVFDINLLVVSA</sequence>
<evidence type="ECO:0000313" key="2">
    <source>
        <dbReference type="Proteomes" id="UP000295212"/>
    </source>
</evidence>
<name>A0A4R6ZTN0_9GAMM</name>
<comment type="caution">
    <text evidence="1">The sequence shown here is derived from an EMBL/GenBank/DDBJ whole genome shotgun (WGS) entry which is preliminary data.</text>
</comment>
<organism evidence="1 2">
    <name type="scientific">Halomonas ventosae</name>
    <dbReference type="NCBI Taxonomy" id="229007"/>
    <lineage>
        <taxon>Bacteria</taxon>
        <taxon>Pseudomonadati</taxon>
        <taxon>Pseudomonadota</taxon>
        <taxon>Gammaproteobacteria</taxon>
        <taxon>Oceanospirillales</taxon>
        <taxon>Halomonadaceae</taxon>
        <taxon>Halomonas</taxon>
    </lineage>
</organism>
<gene>
    <name evidence="1" type="ORF">DFP85_10462</name>
</gene>